<dbReference type="HOGENOM" id="CLU_095775_0_0_1"/>
<gene>
    <name evidence="2" type="ORF">CTRG_04911</name>
</gene>
<dbReference type="AlphaFoldDB" id="C5MFR8"/>
<evidence type="ECO:0000313" key="2">
    <source>
        <dbReference type="EMBL" id="EER31181.1"/>
    </source>
</evidence>
<feature type="transmembrane region" description="Helical" evidence="1">
    <location>
        <begin position="69"/>
        <end position="92"/>
    </location>
</feature>
<dbReference type="OrthoDB" id="75720at2759"/>
<dbReference type="EMBL" id="GG692401">
    <property type="protein sequence ID" value="EER31181.1"/>
    <property type="molecule type" value="Genomic_DNA"/>
</dbReference>
<evidence type="ECO:0008006" key="4">
    <source>
        <dbReference type="Google" id="ProtNLM"/>
    </source>
</evidence>
<keyword evidence="1" id="KW-0812">Transmembrane</keyword>
<dbReference type="GeneID" id="8298914"/>
<feature type="transmembrane region" description="Helical" evidence="1">
    <location>
        <begin position="144"/>
        <end position="164"/>
    </location>
</feature>
<evidence type="ECO:0000256" key="1">
    <source>
        <dbReference type="SAM" id="Phobius"/>
    </source>
</evidence>
<dbReference type="Proteomes" id="UP000002037">
    <property type="component" value="Unassembled WGS sequence"/>
</dbReference>
<dbReference type="STRING" id="294747.C5MFR8"/>
<protein>
    <recommendedName>
        <fullName evidence="4">Transmembrane protein</fullName>
    </recommendedName>
</protein>
<dbReference type="RefSeq" id="XP_002550613.1">
    <property type="nucleotide sequence ID" value="XM_002550567.1"/>
</dbReference>
<keyword evidence="1" id="KW-1133">Transmembrane helix</keyword>
<feature type="transmembrane region" description="Helical" evidence="1">
    <location>
        <begin position="36"/>
        <end position="57"/>
    </location>
</feature>
<evidence type="ECO:0000313" key="3">
    <source>
        <dbReference type="Proteomes" id="UP000002037"/>
    </source>
</evidence>
<name>C5MFR8_CANTT</name>
<feature type="transmembrane region" description="Helical" evidence="1">
    <location>
        <begin position="104"/>
        <end position="132"/>
    </location>
</feature>
<sequence>MLIELICLSVSVYFFSRWFYFFQYLIHFYYHHIHLIMLQYCIHIACGIDIVSAIWQLQYNKQKKSIYGLSFDYVLFSFLHLFLSILTIFLYINNDLQYSIRNPIYNIIPVSFVVLLFEIAQCCVLVLILLQLRVYNSTKNSNQGFSPFGLIFLGSIGFLLLWVIKMYTFQQGKIILLDVIDMLWMISRTLSCVKYLPLISMNWFDESVVGVFPDWWKFQLATCGFQLLGKLSKTHSWWEIPLNYPTWVELLAHLVSLVILIYQLYIYKDNKPTLKERSK</sequence>
<keyword evidence="3" id="KW-1185">Reference proteome</keyword>
<feature type="transmembrane region" description="Helical" evidence="1">
    <location>
        <begin position="247"/>
        <end position="267"/>
    </location>
</feature>
<dbReference type="VEuPathDB" id="FungiDB:CTRG_04911"/>
<keyword evidence="1" id="KW-0472">Membrane</keyword>
<dbReference type="KEGG" id="ctp:CTRG_04911"/>
<organism evidence="2 3">
    <name type="scientific">Candida tropicalis (strain ATCC MYA-3404 / T1)</name>
    <name type="common">Yeast</name>
    <dbReference type="NCBI Taxonomy" id="294747"/>
    <lineage>
        <taxon>Eukaryota</taxon>
        <taxon>Fungi</taxon>
        <taxon>Dikarya</taxon>
        <taxon>Ascomycota</taxon>
        <taxon>Saccharomycotina</taxon>
        <taxon>Pichiomycetes</taxon>
        <taxon>Debaryomycetaceae</taxon>
        <taxon>Candida/Lodderomyces clade</taxon>
        <taxon>Candida</taxon>
    </lineage>
</organism>
<proteinExistence type="predicted"/>
<reference evidence="2 3" key="1">
    <citation type="journal article" date="2009" name="Nature">
        <title>Evolution of pathogenicity and sexual reproduction in eight Candida genomes.</title>
        <authorList>
            <person name="Butler G."/>
            <person name="Rasmussen M.D."/>
            <person name="Lin M.F."/>
            <person name="Santos M.A."/>
            <person name="Sakthikumar S."/>
            <person name="Munro C.A."/>
            <person name="Rheinbay E."/>
            <person name="Grabherr M."/>
            <person name="Forche A."/>
            <person name="Reedy J.L."/>
            <person name="Agrafioti I."/>
            <person name="Arnaud M.B."/>
            <person name="Bates S."/>
            <person name="Brown A.J."/>
            <person name="Brunke S."/>
            <person name="Costanzo M.C."/>
            <person name="Fitzpatrick D.A."/>
            <person name="de Groot P.W."/>
            <person name="Harris D."/>
            <person name="Hoyer L.L."/>
            <person name="Hube B."/>
            <person name="Klis F.M."/>
            <person name="Kodira C."/>
            <person name="Lennard N."/>
            <person name="Logue M.E."/>
            <person name="Martin R."/>
            <person name="Neiman A.M."/>
            <person name="Nikolaou E."/>
            <person name="Quail M.A."/>
            <person name="Quinn J."/>
            <person name="Santos M.C."/>
            <person name="Schmitzberger F.F."/>
            <person name="Sherlock G."/>
            <person name="Shah P."/>
            <person name="Silverstein K.A."/>
            <person name="Skrzypek M.S."/>
            <person name="Soll D."/>
            <person name="Staggs R."/>
            <person name="Stansfield I."/>
            <person name="Stumpf M.P."/>
            <person name="Sudbery P.E."/>
            <person name="Srikantha T."/>
            <person name="Zeng Q."/>
            <person name="Berman J."/>
            <person name="Berriman M."/>
            <person name="Heitman J."/>
            <person name="Gow N.A."/>
            <person name="Lorenz M.C."/>
            <person name="Birren B.W."/>
            <person name="Kellis M."/>
            <person name="Cuomo C.A."/>
        </authorList>
    </citation>
    <scope>NUCLEOTIDE SEQUENCE [LARGE SCALE GENOMIC DNA]</scope>
    <source>
        <strain evidence="3">ATCC MYA-3404 / T1</strain>
    </source>
</reference>
<accession>C5MFR8</accession>
<dbReference type="eggNOG" id="ENOG502RXGR">
    <property type="taxonomic scope" value="Eukaryota"/>
</dbReference>